<sequence length="103" mass="10548">MAHDVPSGRGGDTVLQLKDDIDSGRTGSKTATADPGMASLGTCEEAGGNPATPAEIALARKEEKKIGRIATANDKPATNIPLMAMIGVVVVVAIVAIAFYLTR</sequence>
<evidence type="ECO:0000256" key="2">
    <source>
        <dbReference type="SAM" id="Phobius"/>
    </source>
</evidence>
<name>A0A4Q2U9U3_9HYPH</name>
<evidence type="ECO:0000256" key="1">
    <source>
        <dbReference type="SAM" id="MobiDB-lite"/>
    </source>
</evidence>
<gene>
    <name evidence="3" type="ORF">D3273_10910</name>
</gene>
<dbReference type="RefSeq" id="WP_129226403.1">
    <property type="nucleotide sequence ID" value="NZ_QYBB01000010.1"/>
</dbReference>
<dbReference type="EMBL" id="QYBB01000010">
    <property type="protein sequence ID" value="RYC31931.1"/>
    <property type="molecule type" value="Genomic_DNA"/>
</dbReference>
<keyword evidence="2" id="KW-0472">Membrane</keyword>
<feature type="region of interest" description="Disordered" evidence="1">
    <location>
        <begin position="1"/>
        <end position="49"/>
    </location>
</feature>
<dbReference type="Proteomes" id="UP000290759">
    <property type="component" value="Unassembled WGS sequence"/>
</dbReference>
<keyword evidence="2" id="KW-1133">Transmembrane helix</keyword>
<reference evidence="3 4" key="2">
    <citation type="submission" date="2019-02" db="EMBL/GenBank/DDBJ databases">
        <title>'Lichenibacterium ramalinii' gen. nov. sp. nov., 'Lichenibacterium minor' gen. nov. sp. nov.</title>
        <authorList>
            <person name="Pankratov T."/>
        </authorList>
    </citation>
    <scope>NUCLEOTIDE SEQUENCE [LARGE SCALE GENOMIC DNA]</scope>
    <source>
        <strain evidence="3 4">RmlP026</strain>
    </source>
</reference>
<keyword evidence="4" id="KW-1185">Reference proteome</keyword>
<keyword evidence="2" id="KW-0812">Transmembrane</keyword>
<protein>
    <submittedName>
        <fullName evidence="3">Uncharacterized protein</fullName>
    </submittedName>
</protein>
<dbReference type="AlphaFoldDB" id="A0A4Q2U9U3"/>
<evidence type="ECO:0000313" key="4">
    <source>
        <dbReference type="Proteomes" id="UP000290759"/>
    </source>
</evidence>
<evidence type="ECO:0000313" key="3">
    <source>
        <dbReference type="EMBL" id="RYC31931.1"/>
    </source>
</evidence>
<dbReference type="OrthoDB" id="7306245at2"/>
<proteinExistence type="predicted"/>
<comment type="caution">
    <text evidence="3">The sequence shown here is derived from an EMBL/GenBank/DDBJ whole genome shotgun (WGS) entry which is preliminary data.</text>
</comment>
<feature type="transmembrane region" description="Helical" evidence="2">
    <location>
        <begin position="80"/>
        <end position="101"/>
    </location>
</feature>
<reference evidence="3 4" key="1">
    <citation type="submission" date="2018-12" db="EMBL/GenBank/DDBJ databases">
        <authorList>
            <person name="Grouzdev D.S."/>
            <person name="Krutkina M.S."/>
        </authorList>
    </citation>
    <scope>NUCLEOTIDE SEQUENCE [LARGE SCALE GENOMIC DNA]</scope>
    <source>
        <strain evidence="3 4">RmlP026</strain>
    </source>
</reference>
<organism evidence="3 4">
    <name type="scientific">Lichenibacterium minor</name>
    <dbReference type="NCBI Taxonomy" id="2316528"/>
    <lineage>
        <taxon>Bacteria</taxon>
        <taxon>Pseudomonadati</taxon>
        <taxon>Pseudomonadota</taxon>
        <taxon>Alphaproteobacteria</taxon>
        <taxon>Hyphomicrobiales</taxon>
        <taxon>Lichenihabitantaceae</taxon>
        <taxon>Lichenibacterium</taxon>
    </lineage>
</organism>
<accession>A0A4Q2U9U3</accession>